<organism evidence="1 2">
    <name type="scientific">Candidatus Blautia pullicola</name>
    <dbReference type="NCBI Taxonomy" id="2838498"/>
    <lineage>
        <taxon>Bacteria</taxon>
        <taxon>Bacillati</taxon>
        <taxon>Bacillota</taxon>
        <taxon>Clostridia</taxon>
        <taxon>Lachnospirales</taxon>
        <taxon>Lachnospiraceae</taxon>
        <taxon>Blautia</taxon>
    </lineage>
</organism>
<keyword evidence="1" id="KW-0645">Protease</keyword>
<dbReference type="GO" id="GO:0006508">
    <property type="term" value="P:proteolysis"/>
    <property type="evidence" value="ECO:0007669"/>
    <property type="project" value="UniProtKB-KW"/>
</dbReference>
<reference evidence="1" key="2">
    <citation type="submission" date="2021-04" db="EMBL/GenBank/DDBJ databases">
        <authorList>
            <person name="Gilroy R."/>
        </authorList>
    </citation>
    <scope>NUCLEOTIDE SEQUENCE</scope>
    <source>
        <strain evidence="1">1068</strain>
    </source>
</reference>
<name>A0A9D2FRW5_9FIRM</name>
<dbReference type="Proteomes" id="UP000824056">
    <property type="component" value="Unassembled WGS sequence"/>
</dbReference>
<accession>A0A9D2FRW5</accession>
<sequence length="224" mass="24542">MPTCKENTYYIENKRAGADTKLGALLFHILTSFEKDFQDLVILCIGSDRITGDSLGPLVGHSLSKAPLKSTWVYGTLNHPVHALNLNETVNMVRQRHPESLVLAIDASLGSRRHLGCLTITRGSLEPGLGVRKKLQPVGDISITGIVNTSGTFDHFSLQTTRLATVVGMADSIVSGILLAHRQYFGLPFLPRLPFFQPEPERTRSFTKSVPFSEAAFSSPKGRI</sequence>
<proteinExistence type="predicted"/>
<keyword evidence="1" id="KW-0378">Hydrolase</keyword>
<dbReference type="Pfam" id="PF06866">
    <property type="entry name" value="DUF1256"/>
    <property type="match status" value="1"/>
</dbReference>
<dbReference type="EMBL" id="DXBG01000154">
    <property type="protein sequence ID" value="HIZ65501.1"/>
    <property type="molecule type" value="Genomic_DNA"/>
</dbReference>
<dbReference type="InterPro" id="IPR009665">
    <property type="entry name" value="YyaC"/>
</dbReference>
<comment type="caution">
    <text evidence="1">The sequence shown here is derived from an EMBL/GenBank/DDBJ whole genome shotgun (WGS) entry which is preliminary data.</text>
</comment>
<evidence type="ECO:0000313" key="1">
    <source>
        <dbReference type="EMBL" id="HIZ65501.1"/>
    </source>
</evidence>
<gene>
    <name evidence="1" type="primary">yyaC</name>
    <name evidence="1" type="ORF">H9809_06350</name>
</gene>
<dbReference type="AlphaFoldDB" id="A0A9D2FRW5"/>
<dbReference type="InterPro" id="IPR023430">
    <property type="entry name" value="Pept_HybD-like_dom_sf"/>
</dbReference>
<dbReference type="GO" id="GO:0008233">
    <property type="term" value="F:peptidase activity"/>
    <property type="evidence" value="ECO:0007669"/>
    <property type="project" value="UniProtKB-KW"/>
</dbReference>
<protein>
    <submittedName>
        <fullName evidence="1">Spore protease YyaC</fullName>
    </submittedName>
</protein>
<dbReference type="SUPFAM" id="SSF53163">
    <property type="entry name" value="HybD-like"/>
    <property type="match status" value="1"/>
</dbReference>
<dbReference type="NCBIfam" id="TIGR02841">
    <property type="entry name" value="spore_YyaC"/>
    <property type="match status" value="1"/>
</dbReference>
<evidence type="ECO:0000313" key="2">
    <source>
        <dbReference type="Proteomes" id="UP000824056"/>
    </source>
</evidence>
<reference evidence="1" key="1">
    <citation type="journal article" date="2021" name="PeerJ">
        <title>Extensive microbial diversity within the chicken gut microbiome revealed by metagenomics and culture.</title>
        <authorList>
            <person name="Gilroy R."/>
            <person name="Ravi A."/>
            <person name="Getino M."/>
            <person name="Pursley I."/>
            <person name="Horton D.L."/>
            <person name="Alikhan N.F."/>
            <person name="Baker D."/>
            <person name="Gharbi K."/>
            <person name="Hall N."/>
            <person name="Watson M."/>
            <person name="Adriaenssens E.M."/>
            <person name="Foster-Nyarko E."/>
            <person name="Jarju S."/>
            <person name="Secka A."/>
            <person name="Antonio M."/>
            <person name="Oren A."/>
            <person name="Chaudhuri R.R."/>
            <person name="La Ragione R."/>
            <person name="Hildebrand F."/>
            <person name="Pallen M.J."/>
        </authorList>
    </citation>
    <scope>NUCLEOTIDE SEQUENCE</scope>
    <source>
        <strain evidence="1">1068</strain>
    </source>
</reference>